<evidence type="ECO:0000256" key="8">
    <source>
        <dbReference type="ARBA" id="ARBA00023002"/>
    </source>
</evidence>
<dbReference type="PANTHER" id="PTHR24286:SF11">
    <property type="entry name" value="CYTOCHROME P450, FAMILY 87, SUBFAMILY A, POLYPEPTIDE 2"/>
    <property type="match status" value="1"/>
</dbReference>
<dbReference type="InterPro" id="IPR002401">
    <property type="entry name" value="Cyt_P450_E_grp-I"/>
</dbReference>
<dbReference type="CDD" id="cd11043">
    <property type="entry name" value="CYP90-like"/>
    <property type="match status" value="1"/>
</dbReference>
<evidence type="ECO:0000256" key="11">
    <source>
        <dbReference type="ARBA" id="ARBA00023136"/>
    </source>
</evidence>
<dbReference type="RefSeq" id="XP_022935244.1">
    <property type="nucleotide sequence ID" value="XM_023079476.1"/>
</dbReference>
<dbReference type="PRINTS" id="PR00463">
    <property type="entry name" value="EP450I"/>
</dbReference>
<dbReference type="GO" id="GO:0020037">
    <property type="term" value="F:heme binding"/>
    <property type="evidence" value="ECO:0007669"/>
    <property type="project" value="InterPro"/>
</dbReference>
<dbReference type="InterPro" id="IPR017972">
    <property type="entry name" value="Cyt_P450_CS"/>
</dbReference>
<feature type="binding site" description="axial binding residue" evidence="12">
    <location>
        <position position="416"/>
    </location>
    <ligand>
        <name>heme</name>
        <dbReference type="ChEBI" id="CHEBI:30413"/>
    </ligand>
    <ligandPart>
        <name>Fe</name>
        <dbReference type="ChEBI" id="CHEBI:18248"/>
    </ligandPart>
</feature>
<accession>A0A6J1F4V6</accession>
<evidence type="ECO:0000256" key="13">
    <source>
        <dbReference type="RuleBase" id="RU000461"/>
    </source>
</evidence>
<keyword evidence="4 12" id="KW-0349">Heme</keyword>
<evidence type="ECO:0000256" key="9">
    <source>
        <dbReference type="ARBA" id="ARBA00023004"/>
    </source>
</evidence>
<keyword evidence="15" id="KW-1185">Reference proteome</keyword>
<dbReference type="GO" id="GO:0016020">
    <property type="term" value="C:membrane"/>
    <property type="evidence" value="ECO:0007669"/>
    <property type="project" value="UniProtKB-SubCell"/>
</dbReference>
<keyword evidence="8 13" id="KW-0560">Oxidoreductase</keyword>
<keyword evidence="10 13" id="KW-0503">Monooxygenase</keyword>
<dbReference type="KEGG" id="cmos:111442183"/>
<evidence type="ECO:0000256" key="3">
    <source>
        <dbReference type="ARBA" id="ARBA00010617"/>
    </source>
</evidence>
<feature type="chain" id="PRO_5026791033" evidence="14">
    <location>
        <begin position="20"/>
        <end position="473"/>
    </location>
</feature>
<keyword evidence="14" id="KW-0732">Signal</keyword>
<dbReference type="Pfam" id="PF00067">
    <property type="entry name" value="p450"/>
    <property type="match status" value="1"/>
</dbReference>
<name>A0A6J1F4V6_CUCMO</name>
<evidence type="ECO:0000256" key="1">
    <source>
        <dbReference type="ARBA" id="ARBA00001971"/>
    </source>
</evidence>
<dbReference type="GO" id="GO:0004497">
    <property type="term" value="F:monooxygenase activity"/>
    <property type="evidence" value="ECO:0007669"/>
    <property type="project" value="UniProtKB-KW"/>
</dbReference>
<dbReference type="GO" id="GO:0016705">
    <property type="term" value="F:oxidoreductase activity, acting on paired donors, with incorporation or reduction of molecular oxygen"/>
    <property type="evidence" value="ECO:0007669"/>
    <property type="project" value="InterPro"/>
</dbReference>
<keyword evidence="5" id="KW-0812">Transmembrane</keyword>
<keyword evidence="6 12" id="KW-0479">Metal-binding</keyword>
<evidence type="ECO:0000256" key="2">
    <source>
        <dbReference type="ARBA" id="ARBA00004167"/>
    </source>
</evidence>
<dbReference type="SUPFAM" id="SSF48264">
    <property type="entry name" value="Cytochrome P450"/>
    <property type="match status" value="1"/>
</dbReference>
<evidence type="ECO:0000256" key="12">
    <source>
        <dbReference type="PIRSR" id="PIRSR602401-1"/>
    </source>
</evidence>
<dbReference type="PRINTS" id="PR00385">
    <property type="entry name" value="P450"/>
</dbReference>
<evidence type="ECO:0000256" key="14">
    <source>
        <dbReference type="SAM" id="SignalP"/>
    </source>
</evidence>
<evidence type="ECO:0000313" key="15">
    <source>
        <dbReference type="Proteomes" id="UP000504609"/>
    </source>
</evidence>
<dbReference type="GO" id="GO:0016132">
    <property type="term" value="P:brassinosteroid biosynthetic process"/>
    <property type="evidence" value="ECO:0007669"/>
    <property type="project" value="TreeGrafter"/>
</dbReference>
<dbReference type="FunFam" id="1.10.630.10:FF:000020">
    <property type="entry name" value="Cytochrome P450 family protein"/>
    <property type="match status" value="1"/>
</dbReference>
<feature type="signal peptide" evidence="14">
    <location>
        <begin position="1"/>
        <end position="19"/>
    </location>
</feature>
<dbReference type="InterPro" id="IPR001128">
    <property type="entry name" value="Cyt_P450"/>
</dbReference>
<protein>
    <submittedName>
        <fullName evidence="16">Cytochrome P450 87A3-like isoform X1</fullName>
    </submittedName>
</protein>
<dbReference type="InterPro" id="IPR036396">
    <property type="entry name" value="Cyt_P450_sf"/>
</dbReference>
<evidence type="ECO:0000256" key="10">
    <source>
        <dbReference type="ARBA" id="ARBA00023033"/>
    </source>
</evidence>
<evidence type="ECO:0000313" key="16">
    <source>
        <dbReference type="RefSeq" id="XP_022935244.1"/>
    </source>
</evidence>
<keyword evidence="11" id="KW-0472">Membrane</keyword>
<dbReference type="AlphaFoldDB" id="A0A6J1F4V6"/>
<dbReference type="Gene3D" id="1.10.630.10">
    <property type="entry name" value="Cytochrome P450"/>
    <property type="match status" value="1"/>
</dbReference>
<sequence length="473" mass="54178">MWVLMAIIFGMSIITCLHALIKSKYNAKLPKGSMGFPILGETNHFFAPNPSFDVSPFIKDRVLKYGPIFKTSLVGKPLIISTDPDLNYLIFEQEETLFECWYPETFKKIFGDQFFGSLHGFMHKYLKNMIVNAFGIECLKSMVSEVEAAATTRLRRWASCKVVELKDEIANVILDLTANKLISYDPENSPENLRENFVAFIQGLVSFPLDIPGTAYHKCLRGRKRVMRMLENMLEERQQNPRKQNVDFFDFVLQELQKDGTPLTKEIALDLIFLLLFASYETTSIALTLAIKFLLDHPHVLTQLTEEHEGILKNRKDKASGITWNEYKSMTFTFKFLNETLRLANIAPGIFRRALRDVEFKGITIPAGWGVMVCPPAIHLDPKHYVDPLAFNPWRWERCEGASRHFIAFGRGLRFCIGADFAKLQMAVFLHNLVTKYRFKAIGGGNIVRTPGVQFPDGFHVEIVEKEKKPSKY</sequence>
<dbReference type="GeneID" id="111442183"/>
<evidence type="ECO:0000256" key="4">
    <source>
        <dbReference type="ARBA" id="ARBA00022617"/>
    </source>
</evidence>
<evidence type="ECO:0000256" key="7">
    <source>
        <dbReference type="ARBA" id="ARBA00022989"/>
    </source>
</evidence>
<dbReference type="GO" id="GO:0010268">
    <property type="term" value="P:brassinosteroid homeostasis"/>
    <property type="evidence" value="ECO:0007669"/>
    <property type="project" value="TreeGrafter"/>
</dbReference>
<dbReference type="PANTHER" id="PTHR24286">
    <property type="entry name" value="CYTOCHROME P450 26"/>
    <property type="match status" value="1"/>
</dbReference>
<gene>
    <name evidence="16" type="primary">LOC111442183</name>
</gene>
<dbReference type="GO" id="GO:0016125">
    <property type="term" value="P:sterol metabolic process"/>
    <property type="evidence" value="ECO:0007669"/>
    <property type="project" value="TreeGrafter"/>
</dbReference>
<proteinExistence type="inferred from homology"/>
<reference evidence="16" key="1">
    <citation type="submission" date="2025-08" db="UniProtKB">
        <authorList>
            <consortium name="RefSeq"/>
        </authorList>
    </citation>
    <scope>IDENTIFICATION</scope>
    <source>
        <tissue evidence="16">Young leaves</tissue>
    </source>
</reference>
<dbReference type="PROSITE" id="PS00086">
    <property type="entry name" value="CYTOCHROME_P450"/>
    <property type="match status" value="1"/>
</dbReference>
<keyword evidence="7" id="KW-1133">Transmembrane helix</keyword>
<comment type="cofactor">
    <cofactor evidence="1 12">
        <name>heme</name>
        <dbReference type="ChEBI" id="CHEBI:30413"/>
    </cofactor>
</comment>
<comment type="subcellular location">
    <subcellularLocation>
        <location evidence="2">Membrane</location>
        <topology evidence="2">Single-pass membrane protein</topology>
    </subcellularLocation>
</comment>
<evidence type="ECO:0000256" key="6">
    <source>
        <dbReference type="ARBA" id="ARBA00022723"/>
    </source>
</evidence>
<organism evidence="15 16">
    <name type="scientific">Cucurbita moschata</name>
    <name type="common">Winter crookneck squash</name>
    <name type="synonym">Cucurbita pepo var. moschata</name>
    <dbReference type="NCBI Taxonomy" id="3662"/>
    <lineage>
        <taxon>Eukaryota</taxon>
        <taxon>Viridiplantae</taxon>
        <taxon>Streptophyta</taxon>
        <taxon>Embryophyta</taxon>
        <taxon>Tracheophyta</taxon>
        <taxon>Spermatophyta</taxon>
        <taxon>Magnoliopsida</taxon>
        <taxon>eudicotyledons</taxon>
        <taxon>Gunneridae</taxon>
        <taxon>Pentapetalae</taxon>
        <taxon>rosids</taxon>
        <taxon>fabids</taxon>
        <taxon>Cucurbitales</taxon>
        <taxon>Cucurbitaceae</taxon>
        <taxon>Cucurbiteae</taxon>
        <taxon>Cucurbita</taxon>
    </lineage>
</organism>
<dbReference type="GO" id="GO:0005506">
    <property type="term" value="F:iron ion binding"/>
    <property type="evidence" value="ECO:0007669"/>
    <property type="project" value="InterPro"/>
</dbReference>
<evidence type="ECO:0000256" key="5">
    <source>
        <dbReference type="ARBA" id="ARBA00022692"/>
    </source>
</evidence>
<dbReference type="Proteomes" id="UP000504609">
    <property type="component" value="Unplaced"/>
</dbReference>
<keyword evidence="9 12" id="KW-0408">Iron</keyword>
<comment type="similarity">
    <text evidence="3 13">Belongs to the cytochrome P450 family.</text>
</comment>